<evidence type="ECO:0000313" key="12">
    <source>
        <dbReference type="EMBL" id="EFA10139.1"/>
    </source>
</evidence>
<evidence type="ECO:0000256" key="3">
    <source>
        <dbReference type="ARBA" id="ARBA00004656"/>
    </source>
</evidence>
<feature type="domain" description="Rab-GAP TBC" evidence="11">
    <location>
        <begin position="49"/>
        <end position="225"/>
    </location>
</feature>
<evidence type="ECO:0000313" key="13">
    <source>
        <dbReference type="Proteomes" id="UP000007266"/>
    </source>
</evidence>
<comment type="function">
    <text evidence="10">Non-catalytic component of the TSC-TBC complex, a multiprotein complex that acts as a negative regulator of the canonical mTORC1 complex, an evolutionarily conserved central nutrient sensor that stimulates anabolic reactions and macromolecule biosynthesis to promote cellular biomass generation and growth. The TSC-TBC complex acts as a GTPase-activating protein (GAP) for the small GTPase RHEB, a direct activator of the protein kinase activity of mTORC1. In absence of nutrients, the TSC-TBC complex inhibits mTORC1, thereby preventing phosphorylation of ribosomal protein S6 kinase (RPS6KB1 and RPS6KB2) and EIF4EBP1 (4E-BP1) by the mTORC1 signaling. The TSC-TBC complex is inactivated in response to nutrients, relieving inhibition of mTORC1.</text>
</comment>
<comment type="subcellular location">
    <subcellularLocation>
        <location evidence="1">Cytoplasm</location>
        <location evidence="1">Cytosol</location>
    </subcellularLocation>
    <subcellularLocation>
        <location evidence="2">Cytoplasmic vesicle</location>
    </subcellularLocation>
    <subcellularLocation>
        <location evidence="3">Lysosome membrane</location>
    </subcellularLocation>
</comment>
<dbReference type="GO" id="GO:0062078">
    <property type="term" value="F:TSC1-TSC2 complex binding"/>
    <property type="evidence" value="ECO:0000318"/>
    <property type="project" value="GO_Central"/>
</dbReference>
<dbReference type="OMA" id="VMHTMWL"/>
<dbReference type="InterPro" id="IPR035969">
    <property type="entry name" value="Rab-GAP_TBC_sf"/>
</dbReference>
<sequence length="291" mass="34062">MAIDERNFRSTYYEKVGFKSVEEKRSLEILLKEKPLDLSKLKQFCLRFGVPAAHRNLVWKLLLGILPLQEKCHEYVTEQRKEEYSNLLHALNVLRITNDIPKSQVFVAMWLLQNGKLKFETDYESEKGLFSIIRSMMFHFDYDIDIYWLAKGFYDFVQKFQCEVPKLIEATHSLLEKEDSKLYKHLSKIEALENLPLDSWFDCCFAGTLNDMVLGRIWDKIMGGSYKILVYTTVVILTSLKHKIMRCTNVDCVIENVNNISEELAEVIVNKTVELWQQQGSPLTVYDKPKP</sequence>
<evidence type="ECO:0000256" key="7">
    <source>
        <dbReference type="ARBA" id="ARBA00023136"/>
    </source>
</evidence>
<keyword evidence="9" id="KW-0968">Cytoplasmic vesicle</keyword>
<dbReference type="SUPFAM" id="SSF47923">
    <property type="entry name" value="Ypt/Rab-GAP domain of gyp1p"/>
    <property type="match status" value="2"/>
</dbReference>
<evidence type="ECO:0000256" key="10">
    <source>
        <dbReference type="ARBA" id="ARBA00046045"/>
    </source>
</evidence>
<keyword evidence="8" id="KW-0458">Lysosome</keyword>
<evidence type="ECO:0000259" key="11">
    <source>
        <dbReference type="PROSITE" id="PS50086"/>
    </source>
</evidence>
<dbReference type="InterPro" id="IPR043039">
    <property type="entry name" value="TBC1D7_dom2"/>
</dbReference>
<dbReference type="InterPro" id="IPR039842">
    <property type="entry name" value="TBC1D7"/>
</dbReference>
<dbReference type="FunFam" id="1.10.472.80:FF:000028">
    <property type="entry name" value="TBC1 domain family member 7"/>
    <property type="match status" value="1"/>
</dbReference>
<dbReference type="InterPro" id="IPR000195">
    <property type="entry name" value="Rab-GAP-TBC_dom"/>
</dbReference>
<dbReference type="PhylomeDB" id="D6X1P7"/>
<evidence type="ECO:0000256" key="5">
    <source>
        <dbReference type="ARBA" id="ARBA00022468"/>
    </source>
</evidence>
<dbReference type="eggNOG" id="ENOG502QPZD">
    <property type="taxonomic scope" value="Eukaryota"/>
</dbReference>
<evidence type="ECO:0000256" key="8">
    <source>
        <dbReference type="ARBA" id="ARBA00023228"/>
    </source>
</evidence>
<accession>D6X1P7</accession>
<dbReference type="EMBL" id="KQ971371">
    <property type="protein sequence ID" value="EFA10139.1"/>
    <property type="molecule type" value="Genomic_DNA"/>
</dbReference>
<dbReference type="HOGENOM" id="CLU_082520_0_0_1"/>
<dbReference type="GO" id="GO:0033596">
    <property type="term" value="C:TSC1-TSC2 complex"/>
    <property type="evidence" value="ECO:0000318"/>
    <property type="project" value="GO_Central"/>
</dbReference>
<dbReference type="Proteomes" id="UP000007266">
    <property type="component" value="Linkage group 9"/>
</dbReference>
<evidence type="ECO:0000256" key="2">
    <source>
        <dbReference type="ARBA" id="ARBA00004541"/>
    </source>
</evidence>
<dbReference type="FunCoup" id="D6X1P7">
    <property type="interactions" value="420"/>
</dbReference>
<reference evidence="12 13" key="2">
    <citation type="journal article" date="2010" name="Nucleic Acids Res.">
        <title>BeetleBase in 2010: revisions to provide comprehensive genomic information for Tribolium castaneum.</title>
        <authorList>
            <person name="Kim H.S."/>
            <person name="Murphy T."/>
            <person name="Xia J."/>
            <person name="Caragea D."/>
            <person name="Park Y."/>
            <person name="Beeman R.W."/>
            <person name="Lorenzen M.D."/>
            <person name="Butcher S."/>
            <person name="Manak J.R."/>
            <person name="Brown S.J."/>
        </authorList>
    </citation>
    <scope>GENOME REANNOTATION</scope>
    <source>
        <strain evidence="12 13">Georgia GA2</strain>
    </source>
</reference>
<dbReference type="AlphaFoldDB" id="D6X1P7"/>
<keyword evidence="13" id="KW-1185">Reference proteome</keyword>
<dbReference type="PANTHER" id="PTHR13530">
    <property type="entry name" value="TBC1 DOMAIN FAMILY MEMBER 7"/>
    <property type="match status" value="1"/>
</dbReference>
<reference evidence="12 13" key="1">
    <citation type="journal article" date="2008" name="Nature">
        <title>The genome of the model beetle and pest Tribolium castaneum.</title>
        <authorList>
            <consortium name="Tribolium Genome Sequencing Consortium"/>
            <person name="Richards S."/>
            <person name="Gibbs R.A."/>
            <person name="Weinstock G.M."/>
            <person name="Brown S.J."/>
            <person name="Denell R."/>
            <person name="Beeman R.W."/>
            <person name="Gibbs R."/>
            <person name="Beeman R.W."/>
            <person name="Brown S.J."/>
            <person name="Bucher G."/>
            <person name="Friedrich M."/>
            <person name="Grimmelikhuijzen C.J."/>
            <person name="Klingler M."/>
            <person name="Lorenzen M."/>
            <person name="Richards S."/>
            <person name="Roth S."/>
            <person name="Schroder R."/>
            <person name="Tautz D."/>
            <person name="Zdobnov E.M."/>
            <person name="Muzny D."/>
            <person name="Gibbs R.A."/>
            <person name="Weinstock G.M."/>
            <person name="Attaway T."/>
            <person name="Bell S."/>
            <person name="Buhay C.J."/>
            <person name="Chandrabose M.N."/>
            <person name="Chavez D."/>
            <person name="Clerk-Blankenburg K.P."/>
            <person name="Cree A."/>
            <person name="Dao M."/>
            <person name="Davis C."/>
            <person name="Chacko J."/>
            <person name="Dinh H."/>
            <person name="Dugan-Rocha S."/>
            <person name="Fowler G."/>
            <person name="Garner T.T."/>
            <person name="Garnes J."/>
            <person name="Gnirke A."/>
            <person name="Hawes A."/>
            <person name="Hernandez J."/>
            <person name="Hines S."/>
            <person name="Holder M."/>
            <person name="Hume J."/>
            <person name="Jhangiani S.N."/>
            <person name="Joshi V."/>
            <person name="Khan Z.M."/>
            <person name="Jackson L."/>
            <person name="Kovar C."/>
            <person name="Kowis A."/>
            <person name="Lee S."/>
            <person name="Lewis L.R."/>
            <person name="Margolis J."/>
            <person name="Morgan M."/>
            <person name="Nazareth L.V."/>
            <person name="Nguyen N."/>
            <person name="Okwuonu G."/>
            <person name="Parker D."/>
            <person name="Richards S."/>
            <person name="Ruiz S.J."/>
            <person name="Santibanez J."/>
            <person name="Savard J."/>
            <person name="Scherer S.E."/>
            <person name="Schneider B."/>
            <person name="Sodergren E."/>
            <person name="Tautz D."/>
            <person name="Vattahil S."/>
            <person name="Villasana D."/>
            <person name="White C.S."/>
            <person name="Wright R."/>
            <person name="Park Y."/>
            <person name="Beeman R.W."/>
            <person name="Lord J."/>
            <person name="Oppert B."/>
            <person name="Lorenzen M."/>
            <person name="Brown S."/>
            <person name="Wang L."/>
            <person name="Savard J."/>
            <person name="Tautz D."/>
            <person name="Richards S."/>
            <person name="Weinstock G."/>
            <person name="Gibbs R.A."/>
            <person name="Liu Y."/>
            <person name="Worley K."/>
            <person name="Weinstock G."/>
            <person name="Elsik C.G."/>
            <person name="Reese J.T."/>
            <person name="Elhaik E."/>
            <person name="Landan G."/>
            <person name="Graur D."/>
            <person name="Arensburger P."/>
            <person name="Atkinson P."/>
            <person name="Beeman R.W."/>
            <person name="Beidler J."/>
            <person name="Brown S.J."/>
            <person name="Demuth J.P."/>
            <person name="Drury D.W."/>
            <person name="Du Y.Z."/>
            <person name="Fujiwara H."/>
            <person name="Lorenzen M."/>
            <person name="Maselli V."/>
            <person name="Osanai M."/>
            <person name="Park Y."/>
            <person name="Robertson H.M."/>
            <person name="Tu Z."/>
            <person name="Wang J.J."/>
            <person name="Wang S."/>
            <person name="Richards S."/>
            <person name="Song H."/>
            <person name="Zhang L."/>
            <person name="Sodergren E."/>
            <person name="Werner D."/>
            <person name="Stanke M."/>
            <person name="Morgenstern B."/>
            <person name="Solovyev V."/>
            <person name="Kosarev P."/>
            <person name="Brown G."/>
            <person name="Chen H.C."/>
            <person name="Ermolaeva O."/>
            <person name="Hlavina W."/>
            <person name="Kapustin Y."/>
            <person name="Kiryutin B."/>
            <person name="Kitts P."/>
            <person name="Maglott D."/>
            <person name="Pruitt K."/>
            <person name="Sapojnikov V."/>
            <person name="Souvorov A."/>
            <person name="Mackey A.J."/>
            <person name="Waterhouse R.M."/>
            <person name="Wyder S."/>
            <person name="Zdobnov E.M."/>
            <person name="Zdobnov E.M."/>
            <person name="Wyder S."/>
            <person name="Kriventseva E.V."/>
            <person name="Kadowaki T."/>
            <person name="Bork P."/>
            <person name="Aranda M."/>
            <person name="Bao R."/>
            <person name="Beermann A."/>
            <person name="Berns N."/>
            <person name="Bolognesi R."/>
            <person name="Bonneton F."/>
            <person name="Bopp D."/>
            <person name="Brown S.J."/>
            <person name="Bucher G."/>
            <person name="Butts T."/>
            <person name="Chaumot A."/>
            <person name="Denell R.E."/>
            <person name="Ferrier D.E."/>
            <person name="Friedrich M."/>
            <person name="Gordon C.M."/>
            <person name="Jindra M."/>
            <person name="Klingler M."/>
            <person name="Lan Q."/>
            <person name="Lattorff H.M."/>
            <person name="Laudet V."/>
            <person name="von Levetsow C."/>
            <person name="Liu Z."/>
            <person name="Lutz R."/>
            <person name="Lynch J.A."/>
            <person name="da Fonseca R.N."/>
            <person name="Posnien N."/>
            <person name="Reuter R."/>
            <person name="Roth S."/>
            <person name="Savard J."/>
            <person name="Schinko J.B."/>
            <person name="Schmitt C."/>
            <person name="Schoppmeier M."/>
            <person name="Schroder R."/>
            <person name="Shippy T.D."/>
            <person name="Simonnet F."/>
            <person name="Marques-Souza H."/>
            <person name="Tautz D."/>
            <person name="Tomoyasu Y."/>
            <person name="Trauner J."/>
            <person name="Van der Zee M."/>
            <person name="Vervoort M."/>
            <person name="Wittkopp N."/>
            <person name="Wimmer E.A."/>
            <person name="Yang X."/>
            <person name="Jones A.K."/>
            <person name="Sattelle D.B."/>
            <person name="Ebert P.R."/>
            <person name="Nelson D."/>
            <person name="Scott J.G."/>
            <person name="Beeman R.W."/>
            <person name="Muthukrishnan S."/>
            <person name="Kramer K.J."/>
            <person name="Arakane Y."/>
            <person name="Beeman R.W."/>
            <person name="Zhu Q."/>
            <person name="Hogenkamp D."/>
            <person name="Dixit R."/>
            <person name="Oppert B."/>
            <person name="Jiang H."/>
            <person name="Zou Z."/>
            <person name="Marshall J."/>
            <person name="Elpidina E."/>
            <person name="Vinokurov K."/>
            <person name="Oppert C."/>
            <person name="Zou Z."/>
            <person name="Evans J."/>
            <person name="Lu Z."/>
            <person name="Zhao P."/>
            <person name="Sumathipala N."/>
            <person name="Altincicek B."/>
            <person name="Vilcinskas A."/>
            <person name="Williams M."/>
            <person name="Hultmark D."/>
            <person name="Hetru C."/>
            <person name="Jiang H."/>
            <person name="Grimmelikhuijzen C.J."/>
            <person name="Hauser F."/>
            <person name="Cazzamali G."/>
            <person name="Williamson M."/>
            <person name="Park Y."/>
            <person name="Li B."/>
            <person name="Tanaka Y."/>
            <person name="Predel R."/>
            <person name="Neupert S."/>
            <person name="Schachtner J."/>
            <person name="Verleyen P."/>
            <person name="Raible F."/>
            <person name="Bork P."/>
            <person name="Friedrich M."/>
            <person name="Walden K.K."/>
            <person name="Robertson H.M."/>
            <person name="Angeli S."/>
            <person name="Foret S."/>
            <person name="Bucher G."/>
            <person name="Schuetz S."/>
            <person name="Maleszka R."/>
            <person name="Wimmer E.A."/>
            <person name="Beeman R.W."/>
            <person name="Lorenzen M."/>
            <person name="Tomoyasu Y."/>
            <person name="Miller S.C."/>
            <person name="Grossmann D."/>
            <person name="Bucher G."/>
        </authorList>
    </citation>
    <scope>NUCLEOTIDE SEQUENCE [LARGE SCALE GENOMIC DNA]</scope>
    <source>
        <strain evidence="12 13">Georgia GA2</strain>
    </source>
</reference>
<dbReference type="InParanoid" id="D6X1P7"/>
<keyword evidence="7" id="KW-0472">Membrane</keyword>
<dbReference type="Gene3D" id="1.10.8.680">
    <property type="entry name" value="Ypt/Rab-GAP domain of gyp1p, domain 2"/>
    <property type="match status" value="1"/>
</dbReference>
<organism evidence="12 13">
    <name type="scientific">Tribolium castaneum</name>
    <name type="common">Red flour beetle</name>
    <dbReference type="NCBI Taxonomy" id="7070"/>
    <lineage>
        <taxon>Eukaryota</taxon>
        <taxon>Metazoa</taxon>
        <taxon>Ecdysozoa</taxon>
        <taxon>Arthropoda</taxon>
        <taxon>Hexapoda</taxon>
        <taxon>Insecta</taxon>
        <taxon>Pterygota</taxon>
        <taxon>Neoptera</taxon>
        <taxon>Endopterygota</taxon>
        <taxon>Coleoptera</taxon>
        <taxon>Polyphaga</taxon>
        <taxon>Cucujiformia</taxon>
        <taxon>Tenebrionidae</taxon>
        <taxon>Tenebrionidae incertae sedis</taxon>
        <taxon>Tribolium</taxon>
    </lineage>
</organism>
<evidence type="ECO:0000256" key="9">
    <source>
        <dbReference type="ARBA" id="ARBA00023329"/>
    </source>
</evidence>
<keyword evidence="5" id="KW-0343">GTPase activation</keyword>
<protein>
    <recommendedName>
        <fullName evidence="4">TBC1 domain family member 7</fullName>
    </recommendedName>
</protein>
<dbReference type="KEGG" id="tca:655458"/>
<gene>
    <name evidence="12" type="primary">AUGUSTUS-3.0.2_12325</name>
    <name evidence="12" type="ORF">TcasGA2_TC012325</name>
</gene>
<proteinExistence type="predicted"/>
<dbReference type="Gene3D" id="1.10.10.750">
    <property type="entry name" value="Ypt/Rab-GAP domain of gyp1p, domain 1"/>
    <property type="match status" value="1"/>
</dbReference>
<dbReference type="GO" id="GO:0005096">
    <property type="term" value="F:GTPase activator activity"/>
    <property type="evidence" value="ECO:0000318"/>
    <property type="project" value="GO_Central"/>
</dbReference>
<evidence type="ECO:0000256" key="6">
    <source>
        <dbReference type="ARBA" id="ARBA00022490"/>
    </source>
</evidence>
<keyword evidence="6" id="KW-0963">Cytoplasm</keyword>
<dbReference type="GO" id="GO:0031410">
    <property type="term" value="C:cytoplasmic vesicle"/>
    <property type="evidence" value="ECO:0007669"/>
    <property type="project" value="UniProtKB-SubCell"/>
</dbReference>
<dbReference type="GO" id="GO:0032007">
    <property type="term" value="P:negative regulation of TOR signaling"/>
    <property type="evidence" value="ECO:0000318"/>
    <property type="project" value="GO_Central"/>
</dbReference>
<dbReference type="GO" id="GO:0005765">
    <property type="term" value="C:lysosomal membrane"/>
    <property type="evidence" value="ECO:0007669"/>
    <property type="project" value="UniProtKB-SubCell"/>
</dbReference>
<dbReference type="OrthoDB" id="18718at2759"/>
<dbReference type="Pfam" id="PF00566">
    <property type="entry name" value="RabGAP-TBC"/>
    <property type="match status" value="1"/>
</dbReference>
<dbReference type="PROSITE" id="PS50086">
    <property type="entry name" value="TBC_RABGAP"/>
    <property type="match status" value="1"/>
</dbReference>
<evidence type="ECO:0000256" key="4">
    <source>
        <dbReference type="ARBA" id="ARBA00015455"/>
    </source>
</evidence>
<evidence type="ECO:0000256" key="1">
    <source>
        <dbReference type="ARBA" id="ARBA00004514"/>
    </source>
</evidence>
<name>D6X1P7_TRICA</name>
<dbReference type="PANTHER" id="PTHR13530:SF3">
    <property type="entry name" value="TBC1 DOMAIN FAMILY MEMBER 7"/>
    <property type="match status" value="1"/>
</dbReference>
<dbReference type="STRING" id="7070.D6X1P7"/>
<dbReference type="Gene3D" id="1.10.472.80">
    <property type="entry name" value="Ypt/Rab-GAP domain of gyp1p, domain 3"/>
    <property type="match status" value="1"/>
</dbReference>